<dbReference type="HOGENOM" id="CLU_2251064_0_0_1"/>
<dbReference type="InParanoid" id="A0A0C3FR61"/>
<sequence length="104" mass="11493">MTRIRQVIFIIIAALTANTLATQYCSCYYTESDGTIHYEDDYSQACCTQFAQQGLSVTFSSNGVVRSQFCGLGSFIMSLLIVHSARAPRTYRVIAIGIHVAWGI</sequence>
<gene>
    <name evidence="2" type="ORF">PILCRDRAFT_470230</name>
</gene>
<feature type="chain" id="PRO_5002164526" evidence="1">
    <location>
        <begin position="22"/>
        <end position="104"/>
    </location>
</feature>
<keyword evidence="1" id="KW-0732">Signal</keyword>
<reference evidence="2 3" key="1">
    <citation type="submission" date="2014-04" db="EMBL/GenBank/DDBJ databases">
        <authorList>
            <consortium name="DOE Joint Genome Institute"/>
            <person name="Kuo A."/>
            <person name="Tarkka M."/>
            <person name="Buscot F."/>
            <person name="Kohler A."/>
            <person name="Nagy L.G."/>
            <person name="Floudas D."/>
            <person name="Copeland A."/>
            <person name="Barry K.W."/>
            <person name="Cichocki N."/>
            <person name="Veneault-Fourrey C."/>
            <person name="LaButti K."/>
            <person name="Lindquist E.A."/>
            <person name="Lipzen A."/>
            <person name="Lundell T."/>
            <person name="Morin E."/>
            <person name="Murat C."/>
            <person name="Sun H."/>
            <person name="Tunlid A."/>
            <person name="Henrissat B."/>
            <person name="Grigoriev I.V."/>
            <person name="Hibbett D.S."/>
            <person name="Martin F."/>
            <person name="Nordberg H.P."/>
            <person name="Cantor M.N."/>
            <person name="Hua S.X."/>
        </authorList>
    </citation>
    <scope>NUCLEOTIDE SEQUENCE [LARGE SCALE GENOMIC DNA]</scope>
    <source>
        <strain evidence="2 3">F 1598</strain>
    </source>
</reference>
<accession>A0A0C3FR61</accession>
<dbReference type="AlphaFoldDB" id="A0A0C3FR61"/>
<reference evidence="3" key="2">
    <citation type="submission" date="2015-01" db="EMBL/GenBank/DDBJ databases">
        <title>Evolutionary Origins and Diversification of the Mycorrhizal Mutualists.</title>
        <authorList>
            <consortium name="DOE Joint Genome Institute"/>
            <consortium name="Mycorrhizal Genomics Consortium"/>
            <person name="Kohler A."/>
            <person name="Kuo A."/>
            <person name="Nagy L.G."/>
            <person name="Floudas D."/>
            <person name="Copeland A."/>
            <person name="Barry K.W."/>
            <person name="Cichocki N."/>
            <person name="Veneault-Fourrey C."/>
            <person name="LaButti K."/>
            <person name="Lindquist E.A."/>
            <person name="Lipzen A."/>
            <person name="Lundell T."/>
            <person name="Morin E."/>
            <person name="Murat C."/>
            <person name="Riley R."/>
            <person name="Ohm R."/>
            <person name="Sun H."/>
            <person name="Tunlid A."/>
            <person name="Henrissat B."/>
            <person name="Grigoriev I.V."/>
            <person name="Hibbett D.S."/>
            <person name="Martin F."/>
        </authorList>
    </citation>
    <scope>NUCLEOTIDE SEQUENCE [LARGE SCALE GENOMIC DNA]</scope>
    <source>
        <strain evidence="3">F 1598</strain>
    </source>
</reference>
<evidence type="ECO:0000313" key="3">
    <source>
        <dbReference type="Proteomes" id="UP000054166"/>
    </source>
</evidence>
<proteinExistence type="predicted"/>
<protein>
    <submittedName>
        <fullName evidence="2">Uncharacterized protein</fullName>
    </submittedName>
</protein>
<dbReference type="EMBL" id="KN832995">
    <property type="protein sequence ID" value="KIM82164.1"/>
    <property type="molecule type" value="Genomic_DNA"/>
</dbReference>
<organism evidence="2 3">
    <name type="scientific">Piloderma croceum (strain F 1598)</name>
    <dbReference type="NCBI Taxonomy" id="765440"/>
    <lineage>
        <taxon>Eukaryota</taxon>
        <taxon>Fungi</taxon>
        <taxon>Dikarya</taxon>
        <taxon>Basidiomycota</taxon>
        <taxon>Agaricomycotina</taxon>
        <taxon>Agaricomycetes</taxon>
        <taxon>Agaricomycetidae</taxon>
        <taxon>Atheliales</taxon>
        <taxon>Atheliaceae</taxon>
        <taxon>Piloderma</taxon>
    </lineage>
</organism>
<name>A0A0C3FR61_PILCF</name>
<evidence type="ECO:0000256" key="1">
    <source>
        <dbReference type="SAM" id="SignalP"/>
    </source>
</evidence>
<feature type="signal peptide" evidence="1">
    <location>
        <begin position="1"/>
        <end position="21"/>
    </location>
</feature>
<dbReference type="Proteomes" id="UP000054166">
    <property type="component" value="Unassembled WGS sequence"/>
</dbReference>
<evidence type="ECO:0000313" key="2">
    <source>
        <dbReference type="EMBL" id="KIM82164.1"/>
    </source>
</evidence>
<keyword evidence="3" id="KW-1185">Reference proteome</keyword>